<feature type="compositionally biased region" description="Low complexity" evidence="8">
    <location>
        <begin position="378"/>
        <end position="406"/>
    </location>
</feature>
<protein>
    <recommendedName>
        <fullName evidence="9">HIT-type domain-containing protein</fullName>
    </recommendedName>
</protein>
<dbReference type="GO" id="GO:0048254">
    <property type="term" value="P:snoRNA localization"/>
    <property type="evidence" value="ECO:0007669"/>
    <property type="project" value="TreeGrafter"/>
</dbReference>
<keyword evidence="4" id="KW-0862">Zinc</keyword>
<dbReference type="InterPro" id="IPR057721">
    <property type="entry name" value="BCD1_alpha/beta"/>
</dbReference>
<dbReference type="OrthoDB" id="272357at2759"/>
<feature type="region of interest" description="Disordered" evidence="8">
    <location>
        <begin position="181"/>
        <end position="220"/>
    </location>
</feature>
<feature type="compositionally biased region" description="Low complexity" evidence="8">
    <location>
        <begin position="99"/>
        <end position="112"/>
    </location>
</feature>
<evidence type="ECO:0000256" key="8">
    <source>
        <dbReference type="SAM" id="MobiDB-lite"/>
    </source>
</evidence>
<dbReference type="CDD" id="cd23023">
    <property type="entry name" value="zf-HIT_BCD1"/>
    <property type="match status" value="1"/>
</dbReference>
<organism evidence="10 11">
    <name type="scientific">Puccinia striiformis</name>
    <dbReference type="NCBI Taxonomy" id="27350"/>
    <lineage>
        <taxon>Eukaryota</taxon>
        <taxon>Fungi</taxon>
        <taxon>Dikarya</taxon>
        <taxon>Basidiomycota</taxon>
        <taxon>Pucciniomycotina</taxon>
        <taxon>Pucciniomycetes</taxon>
        <taxon>Pucciniales</taxon>
        <taxon>Pucciniaceae</taxon>
        <taxon>Puccinia</taxon>
    </lineage>
</organism>
<name>A0A2S4W9H4_9BASI</name>
<evidence type="ECO:0000256" key="7">
    <source>
        <dbReference type="PROSITE-ProRule" id="PRU00453"/>
    </source>
</evidence>
<proteinExistence type="inferred from homology"/>
<feature type="domain" description="HIT-type" evidence="9">
    <location>
        <begin position="25"/>
        <end position="59"/>
    </location>
</feature>
<reference evidence="10 11" key="1">
    <citation type="submission" date="2017-12" db="EMBL/GenBank/DDBJ databases">
        <title>Gene loss provides genomic basis for host adaptation in cereal stripe rust fungi.</title>
        <authorList>
            <person name="Xia C."/>
        </authorList>
    </citation>
    <scope>NUCLEOTIDE SEQUENCE [LARGE SCALE GENOMIC DNA]</scope>
    <source>
        <strain evidence="10 11">93TX-2</strain>
    </source>
</reference>
<dbReference type="InterPro" id="IPR007529">
    <property type="entry name" value="Znf_HIT"/>
</dbReference>
<evidence type="ECO:0000256" key="1">
    <source>
        <dbReference type="ARBA" id="ARBA00022553"/>
    </source>
</evidence>
<dbReference type="GO" id="GO:0070761">
    <property type="term" value="C:pre-snoRNP complex"/>
    <property type="evidence" value="ECO:0007669"/>
    <property type="project" value="TreeGrafter"/>
</dbReference>
<evidence type="ECO:0000256" key="2">
    <source>
        <dbReference type="ARBA" id="ARBA00022723"/>
    </source>
</evidence>
<dbReference type="GO" id="GO:0005634">
    <property type="term" value="C:nucleus"/>
    <property type="evidence" value="ECO:0007669"/>
    <property type="project" value="TreeGrafter"/>
</dbReference>
<evidence type="ECO:0000256" key="4">
    <source>
        <dbReference type="ARBA" id="ARBA00022833"/>
    </source>
</evidence>
<dbReference type="PANTHER" id="PTHR13483">
    <property type="entry name" value="BOX C_D SNORNA PROTEIN 1-RELATED"/>
    <property type="match status" value="1"/>
</dbReference>
<dbReference type="Gene3D" id="3.30.60.190">
    <property type="match status" value="1"/>
</dbReference>
<dbReference type="GO" id="GO:0008270">
    <property type="term" value="F:zinc ion binding"/>
    <property type="evidence" value="ECO:0007669"/>
    <property type="project" value="UniProtKB-UniRule"/>
</dbReference>
<comment type="caution">
    <text evidence="10">The sequence shown here is derived from an EMBL/GenBank/DDBJ whole genome shotgun (WGS) entry which is preliminary data.</text>
</comment>
<feature type="region of interest" description="Disordered" evidence="8">
    <location>
        <begin position="376"/>
        <end position="406"/>
    </location>
</feature>
<dbReference type="PANTHER" id="PTHR13483:SF3">
    <property type="entry name" value="BOX C_D SNORNA PROTEIN 1"/>
    <property type="match status" value="1"/>
</dbReference>
<evidence type="ECO:0000313" key="11">
    <source>
        <dbReference type="Proteomes" id="UP000238274"/>
    </source>
</evidence>
<dbReference type="Pfam" id="PF04438">
    <property type="entry name" value="zf-HIT"/>
    <property type="match status" value="1"/>
</dbReference>
<evidence type="ECO:0000256" key="5">
    <source>
        <dbReference type="ARBA" id="ARBA00049598"/>
    </source>
</evidence>
<reference evidence="11" key="3">
    <citation type="journal article" date="2018" name="Mol. Plant Microbe Interact.">
        <title>Genome sequence resources for the wheat stripe rust pathogen (Puccinia striiformis f. sp. tritici) and the barley stripe rust pathogen (Puccinia striiformis f. sp. hordei).</title>
        <authorList>
            <person name="Xia C."/>
            <person name="Wang M."/>
            <person name="Yin C."/>
            <person name="Cornejo O.E."/>
            <person name="Hulbert S.H."/>
            <person name="Chen X."/>
        </authorList>
    </citation>
    <scope>NUCLEOTIDE SEQUENCE [LARGE SCALE GENOMIC DNA]</scope>
    <source>
        <strain evidence="11">93TX-2</strain>
    </source>
</reference>
<keyword evidence="3 7" id="KW-0863">Zinc-finger</keyword>
<keyword evidence="2" id="KW-0479">Metal-binding</keyword>
<dbReference type="VEuPathDB" id="FungiDB:PSHT_05848"/>
<reference evidence="11" key="2">
    <citation type="journal article" date="2018" name="BMC Genomics">
        <title>Genomic insights into host adaptation between the wheat stripe rust pathogen (Puccinia striiformis f. sp. tritici) and the barley stripe rust pathogen (Puccinia striiformis f. sp. hordei).</title>
        <authorList>
            <person name="Xia C."/>
            <person name="Wang M."/>
            <person name="Yin C."/>
            <person name="Cornejo O.E."/>
            <person name="Hulbert S.H."/>
            <person name="Chen X."/>
        </authorList>
    </citation>
    <scope>NUCLEOTIDE SEQUENCE [LARGE SCALE GENOMIC DNA]</scope>
    <source>
        <strain evidence="11">93TX-2</strain>
    </source>
</reference>
<dbReference type="AlphaFoldDB" id="A0A2S4W9H4"/>
<feature type="compositionally biased region" description="Polar residues" evidence="8">
    <location>
        <begin position="181"/>
        <end position="200"/>
    </location>
</feature>
<dbReference type="VEuPathDB" id="FungiDB:PSTT_01276"/>
<feature type="region of interest" description="Disordered" evidence="8">
    <location>
        <begin position="94"/>
        <end position="128"/>
    </location>
</feature>
<gene>
    <name evidence="10" type="ORF">PSHT_05848</name>
</gene>
<sequence length="432" mass="48900">MEHSPAIQNQTQAKEITGAIRSKTCNQCNQAESKYTCPGCSARTCSLGCSNAHKVDKKCSGKRNRVEFVHLKEYSWGRLMQDYSYLEEIHRHLSEPRHSSSTQSTDATATTARLQQHPSRHATSKRDSLIRKAALEGVGLSLMPDGMSRRKLNMTHFNQKKKLLQWSLELIFPWAEQDANQINGHPLQPQDTELNNQQPTSASSSKQQQHRHHHTSHLLHQISSDTKLIEILKRTLNLKKLKISSEKRRLLLDLIEKQPEQKEEEGVEDKLIFTMKIELINRAENDQHSSTLNPELQREVHMIESSSTLSEALKDTKVLEWPKIEVWTRDEWTSQINSGRVKVVSKIKSTIPSTGSKPPVDSGWPAAKRIRIDHQSDLPSPLSTSTPNTHLPHTLTSNNLQTTTTSPSVNLIQSSSITLDSLLQYSSSEDET</sequence>
<dbReference type="EMBL" id="PKSM01000066">
    <property type="protein sequence ID" value="POW18412.1"/>
    <property type="molecule type" value="Genomic_DNA"/>
</dbReference>
<dbReference type="Proteomes" id="UP000238274">
    <property type="component" value="Unassembled WGS sequence"/>
</dbReference>
<accession>A0A2S4W9H4</accession>
<keyword evidence="1" id="KW-0597">Phosphoprotein</keyword>
<dbReference type="InterPro" id="IPR051639">
    <property type="entry name" value="BCD1"/>
</dbReference>
<comment type="similarity">
    <text evidence="6">Belongs to the BCD1 family.</text>
</comment>
<dbReference type="PROSITE" id="PS51083">
    <property type="entry name" value="ZF_HIT"/>
    <property type="match status" value="1"/>
</dbReference>
<evidence type="ECO:0000259" key="9">
    <source>
        <dbReference type="PROSITE" id="PS51083"/>
    </source>
</evidence>
<dbReference type="GO" id="GO:0000463">
    <property type="term" value="P:maturation of LSU-rRNA from tricistronic rRNA transcript (SSU-rRNA, 5.8S rRNA, LSU-rRNA)"/>
    <property type="evidence" value="ECO:0007669"/>
    <property type="project" value="TreeGrafter"/>
</dbReference>
<feature type="compositionally biased region" description="Basic residues" evidence="8">
    <location>
        <begin position="208"/>
        <end position="217"/>
    </location>
</feature>
<comment type="function">
    <text evidence="5">Required for box C/D snoRNAs accumulation involved in snoRNA processing, snoRNA transport to the nucleolus and ribosome biogenesis.</text>
</comment>
<dbReference type="SUPFAM" id="SSF144232">
    <property type="entry name" value="HIT/MYND zinc finger-like"/>
    <property type="match status" value="1"/>
</dbReference>
<evidence type="ECO:0000256" key="6">
    <source>
        <dbReference type="ARBA" id="ARBA00049654"/>
    </source>
</evidence>
<evidence type="ECO:0000313" key="10">
    <source>
        <dbReference type="EMBL" id="POW18412.1"/>
    </source>
</evidence>
<evidence type="ECO:0000256" key="3">
    <source>
        <dbReference type="ARBA" id="ARBA00022771"/>
    </source>
</evidence>
<dbReference type="GO" id="GO:0000492">
    <property type="term" value="P:box C/D snoRNP assembly"/>
    <property type="evidence" value="ECO:0007669"/>
    <property type="project" value="TreeGrafter"/>
</dbReference>
<keyword evidence="11" id="KW-1185">Reference proteome</keyword>
<dbReference type="Pfam" id="PF25790">
    <property type="entry name" value="BCD1"/>
    <property type="match status" value="1"/>
</dbReference>